<comment type="similarity">
    <text evidence="5">In the N-terminal section; belongs to the asparaginase 1 family.</text>
</comment>
<feature type="domain" description="Asparaginase/glutaminase C-terminal" evidence="11">
    <location>
        <begin position="525"/>
        <end position="631"/>
    </location>
</feature>
<dbReference type="PRINTS" id="PR00139">
    <property type="entry name" value="ASNGLNASE"/>
</dbReference>
<feature type="repeat" description="ANK" evidence="7">
    <location>
        <begin position="720"/>
        <end position="752"/>
    </location>
</feature>
<feature type="domain" description="L-asparaginase N-terminal" evidence="10">
    <location>
        <begin position="359"/>
        <end position="506"/>
    </location>
</feature>
<reference evidence="13" key="1">
    <citation type="submission" date="2022-11" db="UniProtKB">
        <authorList>
            <consortium name="WormBaseParasite"/>
        </authorList>
    </citation>
    <scope>IDENTIFICATION</scope>
</reference>
<evidence type="ECO:0000256" key="8">
    <source>
        <dbReference type="PROSITE-ProRule" id="PRU10100"/>
    </source>
</evidence>
<evidence type="ECO:0000259" key="11">
    <source>
        <dbReference type="Pfam" id="PF17763"/>
    </source>
</evidence>
<dbReference type="CDD" id="cd08963">
    <property type="entry name" value="L-asparaginase_I"/>
    <property type="match status" value="1"/>
</dbReference>
<dbReference type="PROSITE" id="PS50297">
    <property type="entry name" value="ANK_REP_REGION"/>
    <property type="match status" value="1"/>
</dbReference>
<dbReference type="SMART" id="SM00870">
    <property type="entry name" value="Asparaginase"/>
    <property type="match status" value="1"/>
</dbReference>
<dbReference type="FunFam" id="3.40.50.1170:FF:000003">
    <property type="entry name" value="60 kDa lysophospholipase"/>
    <property type="match status" value="1"/>
</dbReference>
<keyword evidence="12" id="KW-1185">Reference proteome</keyword>
<evidence type="ECO:0000256" key="1">
    <source>
        <dbReference type="ARBA" id="ARBA00012920"/>
    </source>
</evidence>
<proteinExistence type="inferred from homology"/>
<dbReference type="EC" id="3.5.1.1" evidence="1"/>
<dbReference type="InterPro" id="IPR037152">
    <property type="entry name" value="L-asparaginase_N_sf"/>
</dbReference>
<dbReference type="PIRSF" id="PIRSF001220">
    <property type="entry name" value="L-ASNase_gatD"/>
    <property type="match status" value="1"/>
</dbReference>
<evidence type="ECO:0000256" key="6">
    <source>
        <dbReference type="PIRSR" id="PIRSR001220-2"/>
    </source>
</evidence>
<dbReference type="PANTHER" id="PTHR11707:SF28">
    <property type="entry name" value="60 KDA LYSOPHOSPHOLIPASE"/>
    <property type="match status" value="1"/>
</dbReference>
<dbReference type="InterPro" id="IPR006033">
    <property type="entry name" value="AsnA_fam"/>
</dbReference>
<feature type="region of interest" description="Disordered" evidence="9">
    <location>
        <begin position="288"/>
        <end position="307"/>
    </location>
</feature>
<dbReference type="InterPro" id="IPR002110">
    <property type="entry name" value="Ankyrin_rpt"/>
</dbReference>
<dbReference type="InterPro" id="IPR040919">
    <property type="entry name" value="Asparaginase_C"/>
</dbReference>
<dbReference type="AlphaFoldDB" id="A0A915LM28"/>
<dbReference type="PIRSF" id="PIRSF500176">
    <property type="entry name" value="L_ASNase"/>
    <property type="match status" value="1"/>
</dbReference>
<dbReference type="PROSITE" id="PS00917">
    <property type="entry name" value="ASN_GLN_ASE_2"/>
    <property type="match status" value="1"/>
</dbReference>
<dbReference type="PROSITE" id="PS51732">
    <property type="entry name" value="ASN_GLN_ASE_3"/>
    <property type="match status" value="1"/>
</dbReference>
<evidence type="ECO:0000259" key="10">
    <source>
        <dbReference type="Pfam" id="PF00710"/>
    </source>
</evidence>
<evidence type="ECO:0000313" key="12">
    <source>
        <dbReference type="Proteomes" id="UP000887561"/>
    </source>
</evidence>
<dbReference type="InterPro" id="IPR027474">
    <property type="entry name" value="L-asparaginase_N"/>
</dbReference>
<dbReference type="NCBIfam" id="TIGR00519">
    <property type="entry name" value="asnASE_I"/>
    <property type="match status" value="1"/>
</dbReference>
<dbReference type="InterPro" id="IPR027475">
    <property type="entry name" value="Asparaginase/glutaminase_AS2"/>
</dbReference>
<evidence type="ECO:0000256" key="7">
    <source>
        <dbReference type="PROSITE-ProRule" id="PRU00023"/>
    </source>
</evidence>
<feature type="binding site" evidence="6">
    <location>
        <position position="373"/>
    </location>
    <ligand>
        <name>substrate</name>
    </ligand>
</feature>
<evidence type="ECO:0000256" key="3">
    <source>
        <dbReference type="ARBA" id="ARBA00022801"/>
    </source>
</evidence>
<dbReference type="Gene3D" id="3.40.50.1170">
    <property type="entry name" value="L-asparaginase, N-terminal domain"/>
    <property type="match status" value="1"/>
</dbReference>
<dbReference type="PANTHER" id="PTHR11707">
    <property type="entry name" value="L-ASPARAGINASE"/>
    <property type="match status" value="1"/>
</dbReference>
<keyword evidence="3" id="KW-0378">Hydrolase</keyword>
<dbReference type="Pfam" id="PF12796">
    <property type="entry name" value="Ank_2"/>
    <property type="match status" value="1"/>
</dbReference>
<keyword evidence="4 7" id="KW-0040">ANK repeat</keyword>
<evidence type="ECO:0000256" key="4">
    <source>
        <dbReference type="ARBA" id="ARBA00023043"/>
    </source>
</evidence>
<dbReference type="InterPro" id="IPR036770">
    <property type="entry name" value="Ankyrin_rpt-contain_sf"/>
</dbReference>
<accession>A0A915LM28</accession>
<dbReference type="Proteomes" id="UP000887561">
    <property type="component" value="Unplaced"/>
</dbReference>
<dbReference type="SUPFAM" id="SSF48403">
    <property type="entry name" value="Ankyrin repeat"/>
    <property type="match status" value="1"/>
</dbReference>
<dbReference type="SUPFAM" id="SSF53774">
    <property type="entry name" value="Glutaminase/Asparaginase"/>
    <property type="match status" value="1"/>
</dbReference>
<organism evidence="12 13">
    <name type="scientific">Meloidogyne javanica</name>
    <name type="common">Root-knot nematode worm</name>
    <dbReference type="NCBI Taxonomy" id="6303"/>
    <lineage>
        <taxon>Eukaryota</taxon>
        <taxon>Metazoa</taxon>
        <taxon>Ecdysozoa</taxon>
        <taxon>Nematoda</taxon>
        <taxon>Chromadorea</taxon>
        <taxon>Rhabditida</taxon>
        <taxon>Tylenchina</taxon>
        <taxon>Tylenchomorpha</taxon>
        <taxon>Tylenchoidea</taxon>
        <taxon>Meloidogynidae</taxon>
        <taxon>Meloidogyninae</taxon>
        <taxon>Meloidogyne</taxon>
        <taxon>Meloidogyne incognita group</taxon>
    </lineage>
</organism>
<dbReference type="SMART" id="SM00248">
    <property type="entry name" value="ANK"/>
    <property type="match status" value="3"/>
</dbReference>
<dbReference type="Pfam" id="PF17763">
    <property type="entry name" value="Asparaginase_C"/>
    <property type="match status" value="1"/>
</dbReference>
<evidence type="ECO:0000256" key="2">
    <source>
        <dbReference type="ARBA" id="ARBA00022737"/>
    </source>
</evidence>
<evidence type="ECO:0000256" key="9">
    <source>
        <dbReference type="SAM" id="MobiDB-lite"/>
    </source>
</evidence>
<dbReference type="WBParaSite" id="scaffold14409_cov202.g17445">
    <property type="protein sequence ID" value="scaffold14409_cov202.g17445"/>
    <property type="gene ID" value="scaffold14409_cov202.g17445"/>
</dbReference>
<name>A0A915LM28_MELJA</name>
<dbReference type="Pfam" id="PF00710">
    <property type="entry name" value="Asparaginase"/>
    <property type="match status" value="1"/>
</dbReference>
<feature type="binding site" evidence="6">
    <location>
        <begin position="404"/>
        <end position="405"/>
    </location>
    <ligand>
        <name>substrate</name>
    </ligand>
</feature>
<dbReference type="Pfam" id="PF13637">
    <property type="entry name" value="Ank_4"/>
    <property type="match status" value="1"/>
</dbReference>
<dbReference type="GO" id="GO:0004067">
    <property type="term" value="F:asparaginase activity"/>
    <property type="evidence" value="ECO:0007669"/>
    <property type="project" value="UniProtKB-UniRule"/>
</dbReference>
<feature type="compositionally biased region" description="Polar residues" evidence="9">
    <location>
        <begin position="288"/>
        <end position="304"/>
    </location>
</feature>
<dbReference type="InterPro" id="IPR006034">
    <property type="entry name" value="Asparaginase/glutaminase-like"/>
</dbReference>
<dbReference type="Gene3D" id="1.25.40.20">
    <property type="entry name" value="Ankyrin repeat-containing domain"/>
    <property type="match status" value="2"/>
</dbReference>
<dbReference type="InterPro" id="IPR027473">
    <property type="entry name" value="L-asparaginase_C"/>
</dbReference>
<keyword evidence="2" id="KW-0677">Repeat</keyword>
<dbReference type="InterPro" id="IPR041725">
    <property type="entry name" value="L-asparaginase_I"/>
</dbReference>
<protein>
    <recommendedName>
        <fullName evidence="1">asparaginase</fullName>
        <ecNumber evidence="1">3.5.1.1</ecNumber>
    </recommendedName>
</protein>
<evidence type="ECO:0000256" key="5">
    <source>
        <dbReference type="ARBA" id="ARBA00061199"/>
    </source>
</evidence>
<dbReference type="GO" id="GO:0009066">
    <property type="term" value="P:aspartate family amino acid metabolic process"/>
    <property type="evidence" value="ECO:0007669"/>
    <property type="project" value="UniProtKB-ARBA"/>
</dbReference>
<feature type="active site" evidence="8">
    <location>
        <position position="404"/>
    </location>
</feature>
<sequence>MTNNNGCIISEEIDKGEIFKEFSTKFVSTVATSESDRSENAGGTRDGWLLIEAIRQFDKDWSRTFFYYMNALELEDPKDLIRKLDGKVHMFRDCEKKLRVAVVKTEGNCDVMNLIDSAISRRKNKRNSRHRVAFSDYSYRRLASTYQHHIRPPLFNYSFYRPIYYNDLDQPSRLERINDVHFEGIISTNVGLGGLGQQPQGHSHEELHQEGLSQENLYTASTISSASEDHKAPPFLDESRLLNCSTTKKLRFLPQYFEKIYAANKEWLSNKKNKKNSIKNNLIMKDSNLNGHEQQPNNSNNNQVHPPLDYSFQPKMLTAINSDHQLFRNLSATEFVEYAYADAQLRPYALPLVRGMKKRVVYWLVEYEPLLDSSDMTFDDWTRIAKDIRKSYSAYDGFVVLHGTDTLAYTACALSFMMENLGKPVVITGAQIPVGEVRSDGRENMIGALIVAGNFDIPEVCVLFNNRLFRGNRCTKIDNRGLEAFDSPNMAPLATMDISINVNYESIYRSNELRPFTVQETLCRNVVVLRIFPSLSIESVRALLCPPTQGVVLQTYGSGNIPAGRTDIMEEIRKAVNRGCLIVNISQCAKGIVTASYQNGKILAEAGVICGSDMTTEAALTKLAYVLAKQEWNLETKSMVRMLRHNLAGELTVARSEQPNELDMIPRLAKLLRITSSSETQLLRKVLFPPLSCHAAFANDISSLEKLRLSGADLSGGDYNMRTSLHTAAAAGNVEAVEYLLRQGASVHIRDSNEENALVCAVHSRNLDVIKMIRQAGGELVQPKQRIGVELCLASASDDLAAIKAWHSAGADLSTPDYSGRTALHISSSRGFDQLSEFLCNIGNVNPLIKDCYGRTAIDEALVASEEGRVGEIIAPNFQNILALFKTNKKFND</sequence>
<dbReference type="Gene3D" id="3.40.50.40">
    <property type="match status" value="1"/>
</dbReference>
<dbReference type="FunFam" id="3.40.50.40:FF:000001">
    <property type="entry name" value="L-asparaginase 1"/>
    <property type="match status" value="1"/>
</dbReference>
<dbReference type="PROSITE" id="PS50088">
    <property type="entry name" value="ANK_REPEAT"/>
    <property type="match status" value="1"/>
</dbReference>
<evidence type="ECO:0000313" key="13">
    <source>
        <dbReference type="WBParaSite" id="scaffold14409_cov202.g17445"/>
    </source>
</evidence>
<dbReference type="InterPro" id="IPR036152">
    <property type="entry name" value="Asp/glu_Ase-like_sf"/>
</dbReference>